<keyword evidence="1" id="KW-1133">Transmembrane helix</keyword>
<feature type="transmembrane region" description="Helical" evidence="1">
    <location>
        <begin position="47"/>
        <end position="69"/>
    </location>
</feature>
<organism evidence="3 4">
    <name type="scientific">Aliicoccus persicus</name>
    <dbReference type="NCBI Taxonomy" id="930138"/>
    <lineage>
        <taxon>Bacteria</taxon>
        <taxon>Bacillati</taxon>
        <taxon>Bacillota</taxon>
        <taxon>Bacilli</taxon>
        <taxon>Bacillales</taxon>
        <taxon>Staphylococcaceae</taxon>
        <taxon>Aliicoccus</taxon>
    </lineage>
</organism>
<dbReference type="AlphaFoldDB" id="A0A662Z6Y0"/>
<feature type="transmembrane region" description="Helical" evidence="1">
    <location>
        <begin position="293"/>
        <end position="313"/>
    </location>
</feature>
<dbReference type="EMBL" id="FOIT01000003">
    <property type="protein sequence ID" value="SEW02261.1"/>
    <property type="molecule type" value="Genomic_DNA"/>
</dbReference>
<keyword evidence="1" id="KW-0812">Transmembrane</keyword>
<feature type="transmembrane region" description="Helical" evidence="1">
    <location>
        <begin position="191"/>
        <end position="208"/>
    </location>
</feature>
<feature type="domain" description="DUF418" evidence="2">
    <location>
        <begin position="223"/>
        <end position="348"/>
    </location>
</feature>
<keyword evidence="4" id="KW-1185">Reference proteome</keyword>
<proteinExistence type="predicted"/>
<evidence type="ECO:0000256" key="1">
    <source>
        <dbReference type="SAM" id="Phobius"/>
    </source>
</evidence>
<dbReference type="Pfam" id="PF04235">
    <property type="entry name" value="DUF418"/>
    <property type="match status" value="1"/>
</dbReference>
<feature type="transmembrane region" description="Helical" evidence="1">
    <location>
        <begin position="81"/>
        <end position="101"/>
    </location>
</feature>
<feature type="transmembrane region" description="Helical" evidence="1">
    <location>
        <begin position="132"/>
        <end position="151"/>
    </location>
</feature>
<feature type="transmembrane region" description="Helical" evidence="1">
    <location>
        <begin position="325"/>
        <end position="346"/>
    </location>
</feature>
<name>A0A662Z6Y0_9STAP</name>
<dbReference type="InterPro" id="IPR007349">
    <property type="entry name" value="DUF418"/>
</dbReference>
<reference evidence="3 4" key="1">
    <citation type="submission" date="2016-10" db="EMBL/GenBank/DDBJ databases">
        <authorList>
            <person name="Varghese N."/>
            <person name="Submissions S."/>
        </authorList>
    </citation>
    <scope>NUCLEOTIDE SEQUENCE [LARGE SCALE GENOMIC DNA]</scope>
    <source>
        <strain evidence="3 4">IBRC-M10081</strain>
    </source>
</reference>
<gene>
    <name evidence="3" type="ORF">SAMN05192557_1287</name>
</gene>
<sequence>MFNKRFIKLSLAFALLLLLLLNGLHYMMPYSVINPYEYFQSSERSLYQVLSIFIGGTTVTLVAIIIGYAMSYVGGSKPFRLFKTGGVLLIGSMLIAIFIFGFEQFPYILFAALIAVFFIRSHWMLLLVSSTIIYILYIMSSILPSYLSTVVSNYDVIYSAIQEITEYTRVFSSTDYFAILALNTSLLTDNFFSAMYASLFTVLPWILVGMFAHKLRIDEVIEEHTMMSFILFATLVSSSIALKLIQMFALGSYSGNLISDNIAGPLLAISYFLLIAFIVKVLPERMTYPFETLGKYVLSAYLLSHIANFFIYYGVGFSMYGEVSLLQSIITTLIIFVVLLVLANIAERYKITMLEKYIFKDY</sequence>
<dbReference type="Proteomes" id="UP000243605">
    <property type="component" value="Unassembled WGS sequence"/>
</dbReference>
<protein>
    <recommendedName>
        <fullName evidence="2">DUF418 domain-containing protein</fullName>
    </recommendedName>
</protein>
<evidence type="ECO:0000259" key="2">
    <source>
        <dbReference type="Pfam" id="PF04235"/>
    </source>
</evidence>
<keyword evidence="1" id="KW-0472">Membrane</keyword>
<dbReference type="RefSeq" id="WP_091474972.1">
    <property type="nucleotide sequence ID" value="NZ_FOIT01000003.1"/>
</dbReference>
<feature type="transmembrane region" description="Helical" evidence="1">
    <location>
        <begin position="107"/>
        <end position="125"/>
    </location>
</feature>
<feature type="transmembrane region" description="Helical" evidence="1">
    <location>
        <begin position="262"/>
        <end position="281"/>
    </location>
</feature>
<dbReference type="OrthoDB" id="2386713at2"/>
<evidence type="ECO:0000313" key="4">
    <source>
        <dbReference type="Proteomes" id="UP000243605"/>
    </source>
</evidence>
<feature type="transmembrane region" description="Helical" evidence="1">
    <location>
        <begin position="229"/>
        <end position="250"/>
    </location>
</feature>
<accession>A0A662Z6Y0</accession>
<evidence type="ECO:0000313" key="3">
    <source>
        <dbReference type="EMBL" id="SEW02261.1"/>
    </source>
</evidence>